<evidence type="ECO:0000256" key="1">
    <source>
        <dbReference type="ARBA" id="ARBA00010546"/>
    </source>
</evidence>
<dbReference type="AlphaFoldDB" id="A0A8H8RR70"/>
<comment type="function">
    <text evidence="3 5">Mediates inactivation of the TORC1 complex in response to amino acid starvation. Required for meiotic nuclear division.</text>
</comment>
<dbReference type="InterPro" id="IPR056603">
    <property type="entry name" value="HTH_NPRL3"/>
</dbReference>
<evidence type="ECO:0000256" key="3">
    <source>
        <dbReference type="ARBA" id="ARBA00025376"/>
    </source>
</evidence>
<dbReference type="GO" id="GO:0051321">
    <property type="term" value="P:meiotic cell cycle"/>
    <property type="evidence" value="ECO:0007669"/>
    <property type="project" value="UniProtKB-UniRule"/>
</dbReference>
<gene>
    <name evidence="8" type="primary">NPR3</name>
    <name evidence="8" type="ORF">LSUB1_G003114</name>
</gene>
<feature type="domain" description="GATOR1 complex protein NPRL3 C-terminal HTH" evidence="7">
    <location>
        <begin position="686"/>
        <end position="746"/>
    </location>
</feature>
<evidence type="ECO:0000256" key="5">
    <source>
        <dbReference type="RuleBase" id="RU368069"/>
    </source>
</evidence>
<feature type="region of interest" description="Disordered" evidence="6">
    <location>
        <begin position="209"/>
        <end position="256"/>
    </location>
</feature>
<comment type="similarity">
    <text evidence="1 5">Belongs to the NPR3 family.</text>
</comment>
<dbReference type="GO" id="GO:0010508">
    <property type="term" value="P:positive regulation of autophagy"/>
    <property type="evidence" value="ECO:0007669"/>
    <property type="project" value="TreeGrafter"/>
</dbReference>
<feature type="region of interest" description="Disordered" evidence="6">
    <location>
        <begin position="592"/>
        <end position="623"/>
    </location>
</feature>
<reference evidence="8 9" key="1">
    <citation type="submission" date="2018-05" db="EMBL/GenBank/DDBJ databases">
        <title>Genome sequencing and assembly of the regulated plant pathogen Lachnellula willkommii and related sister species for the development of diagnostic species identification markers.</title>
        <authorList>
            <person name="Giroux E."/>
            <person name="Bilodeau G."/>
        </authorList>
    </citation>
    <scope>NUCLEOTIDE SEQUENCE [LARGE SCALE GENOMIC DNA]</scope>
    <source>
        <strain evidence="8 9">CBS 197.66</strain>
    </source>
</reference>
<accession>A0A8H8RR70</accession>
<feature type="compositionally biased region" description="Basic residues" evidence="6">
    <location>
        <begin position="211"/>
        <end position="223"/>
    </location>
</feature>
<feature type="compositionally biased region" description="Basic and acidic residues" evidence="6">
    <location>
        <begin position="137"/>
        <end position="150"/>
    </location>
</feature>
<feature type="compositionally biased region" description="Acidic residues" evidence="6">
    <location>
        <begin position="93"/>
        <end position="116"/>
    </location>
</feature>
<evidence type="ECO:0000313" key="9">
    <source>
        <dbReference type="Proteomes" id="UP000462212"/>
    </source>
</evidence>
<feature type="region of interest" description="Disordered" evidence="6">
    <location>
        <begin position="93"/>
        <end position="119"/>
    </location>
</feature>
<evidence type="ECO:0000313" key="8">
    <source>
        <dbReference type="EMBL" id="TVY40281.1"/>
    </source>
</evidence>
<organism evidence="8 9">
    <name type="scientific">Lachnellula subtilissima</name>
    <dbReference type="NCBI Taxonomy" id="602034"/>
    <lineage>
        <taxon>Eukaryota</taxon>
        <taxon>Fungi</taxon>
        <taxon>Dikarya</taxon>
        <taxon>Ascomycota</taxon>
        <taxon>Pezizomycotina</taxon>
        <taxon>Leotiomycetes</taxon>
        <taxon>Helotiales</taxon>
        <taxon>Lachnaceae</taxon>
        <taxon>Lachnellula</taxon>
    </lineage>
</organism>
<keyword evidence="5" id="KW-0732">Signal</keyword>
<dbReference type="GO" id="GO:0038202">
    <property type="term" value="P:TORC1 signaling"/>
    <property type="evidence" value="ECO:0007669"/>
    <property type="project" value="TreeGrafter"/>
</dbReference>
<sequence>MMAQEQELAPLALRSLLPGKQAKRSPTLPSEGSLGNAEEQRQNMAFATLGNYAGLKAIGLVIRSKDGPRFVFHYPAHPSNKAAERELRFGTELDPEPVEDDDLSNDSDESDLEESDYSALPALSTLNITEKVGSQKKKLDHEDQPKGDDHFDNEDGEHVVPWEHVFEFPTTDLESILTPSRAFHKKKFELSLDPLRFVTYPMHIREDGTWKKKKKIRKSKKSKKEGSGDPEGSEEKSDEAKKPSDNSSEDGDDTGGMTMFNVVFILNLPKEEQDQRIHEIYEHIIKKFNKAMNHAQASSNFVWKESEMILTMKEKAREERRPMSWVWNEILLQSTLAAAIRDVFLAISNNKIATLRLATSPPLELSLQIPVPPYLTSFPNPDERAMLGLLLTSANPIIDEEGNEDPTHLNKHFALLLLDDETKIISEIQADNTELSAPLIECIRLCKPTLSFLQVAQTNSIEVNSLLILAQHLIYWRRAIAIPPLHARETYIVSPNCDSRKLPEASVAWRKAFPLAPSLPSFLATLSAAPRPYKTFPPSKDHRQTYIEMLAWAIRGGWATQLRTVAWICVWPEILYEVQYQLQAEALEKAKHKSQASSQSAESTDESGNDKKPVDPNAPMTTEQAAEQARLYRLAKKADEDAKEFAAEFAKMPAPIATSHPSNNRAAHLKNMAPYIIKDPHKVSHEESLYIAALGKRWTDPKVRECWFRFSGKYFNGREALEMIALQEGMKRKETWSILMHYQENILVCKHW</sequence>
<keyword evidence="5" id="KW-0469">Meiosis</keyword>
<dbReference type="EMBL" id="QGMJ01000186">
    <property type="protein sequence ID" value="TVY40281.1"/>
    <property type="molecule type" value="Genomic_DNA"/>
</dbReference>
<dbReference type="GO" id="GO:1990130">
    <property type="term" value="C:GATOR1 complex"/>
    <property type="evidence" value="ECO:0007669"/>
    <property type="project" value="TreeGrafter"/>
</dbReference>
<feature type="region of interest" description="Disordered" evidence="6">
    <location>
        <begin position="1"/>
        <end position="39"/>
    </location>
</feature>
<dbReference type="Pfam" id="PF03666">
    <property type="entry name" value="NPR3"/>
    <property type="match status" value="1"/>
</dbReference>
<dbReference type="GO" id="GO:1904262">
    <property type="term" value="P:negative regulation of TORC1 signaling"/>
    <property type="evidence" value="ECO:0007669"/>
    <property type="project" value="TreeGrafter"/>
</dbReference>
<keyword evidence="9" id="KW-1185">Reference proteome</keyword>
<comment type="subcellular location">
    <subcellularLocation>
        <location evidence="5">Vacuole membrane</location>
        <topology evidence="5">Peripheral membrane protein</topology>
    </subcellularLocation>
</comment>
<dbReference type="GO" id="GO:0005774">
    <property type="term" value="C:vacuolar membrane"/>
    <property type="evidence" value="ECO:0007669"/>
    <property type="project" value="UniProtKB-SubCell"/>
</dbReference>
<evidence type="ECO:0000256" key="6">
    <source>
        <dbReference type="SAM" id="MobiDB-lite"/>
    </source>
</evidence>
<dbReference type="OrthoDB" id="18648at2759"/>
<dbReference type="InterPro" id="IPR005365">
    <property type="entry name" value="Npr3"/>
</dbReference>
<evidence type="ECO:0000256" key="2">
    <source>
        <dbReference type="ARBA" id="ARBA00017880"/>
    </source>
</evidence>
<dbReference type="GO" id="GO:0034198">
    <property type="term" value="P:cellular response to amino acid starvation"/>
    <property type="evidence" value="ECO:0007669"/>
    <property type="project" value="TreeGrafter"/>
</dbReference>
<dbReference type="PANTHER" id="PTHR13153:SF5">
    <property type="entry name" value="GATOR COMPLEX PROTEIN NPRL3"/>
    <property type="match status" value="1"/>
</dbReference>
<feature type="region of interest" description="Disordered" evidence="6">
    <location>
        <begin position="133"/>
        <end position="156"/>
    </location>
</feature>
<name>A0A8H8RR70_9HELO</name>
<dbReference type="Pfam" id="PF24064">
    <property type="entry name" value="HTH_NPRL3"/>
    <property type="match status" value="1"/>
</dbReference>
<evidence type="ECO:0000256" key="4">
    <source>
        <dbReference type="ARBA" id="ARBA00030028"/>
    </source>
</evidence>
<dbReference type="Proteomes" id="UP000462212">
    <property type="component" value="Unassembled WGS sequence"/>
</dbReference>
<dbReference type="PANTHER" id="PTHR13153">
    <property type="entry name" value="CGTHBA PROTEIN -14 GENE PROTEIN"/>
    <property type="match status" value="1"/>
</dbReference>
<feature type="compositionally biased region" description="Basic and acidic residues" evidence="6">
    <location>
        <begin position="233"/>
        <end position="244"/>
    </location>
</feature>
<protein>
    <recommendedName>
        <fullName evidence="2 5">Nitrogen permease regulator 3</fullName>
    </recommendedName>
    <alternativeName>
        <fullName evidence="4 5">Required for meiotic nuclear division protein 11</fullName>
    </alternativeName>
</protein>
<evidence type="ECO:0000259" key="7">
    <source>
        <dbReference type="Pfam" id="PF24064"/>
    </source>
</evidence>
<proteinExistence type="inferred from homology"/>
<comment type="caution">
    <text evidence="8">The sequence shown here is derived from an EMBL/GenBank/DDBJ whole genome shotgun (WGS) entry which is preliminary data.</text>
</comment>